<evidence type="ECO:0000256" key="3">
    <source>
        <dbReference type="ARBA" id="ARBA00022692"/>
    </source>
</evidence>
<dbReference type="RefSeq" id="WP_340331381.1">
    <property type="nucleotide sequence ID" value="NZ_JAZHOF010000008.1"/>
</dbReference>
<keyword evidence="2" id="KW-1003">Cell membrane</keyword>
<sequence length="345" mass="36997">MSSAAGSAFRIRPSTRLAIQAAVSALLAIAIVNIVALDRPYWVILTAVVVMVGSTGETLAKSVDRTVGTLIGLVAGLAIYWLAVLVAFPTVALLILTVPSVVFFKFANYRLMVMAITASVVLLLELSDAPQTLILARLLDTAIGAALAVATSFLILRIPTRRPVMETIDTYTKALADMVHDALQGIIECRWSPAIDEKAATLRRSDEDFDRLAAALHVESALVGGGDDARTALAILPVLRGHVENIVDAAEAAAQSGIGRDTAGELRKIDALIAANLDAVRDALLTGKPQDLPLLEPYYRSIEAELLPKLRDPDTWQDVVSLMNVLLAVRRLNRGLRHTMSLLGK</sequence>
<feature type="transmembrane region" description="Helical" evidence="7">
    <location>
        <begin position="67"/>
        <end position="95"/>
    </location>
</feature>
<evidence type="ECO:0000313" key="10">
    <source>
        <dbReference type="Proteomes" id="UP001378188"/>
    </source>
</evidence>
<dbReference type="GO" id="GO:0005886">
    <property type="term" value="C:plasma membrane"/>
    <property type="evidence" value="ECO:0007669"/>
    <property type="project" value="UniProtKB-SubCell"/>
</dbReference>
<evidence type="ECO:0000256" key="4">
    <source>
        <dbReference type="ARBA" id="ARBA00022989"/>
    </source>
</evidence>
<dbReference type="PANTHER" id="PTHR30509">
    <property type="entry name" value="P-HYDROXYBENZOIC ACID EFFLUX PUMP SUBUNIT-RELATED"/>
    <property type="match status" value="1"/>
</dbReference>
<keyword evidence="5 7" id="KW-0472">Membrane</keyword>
<evidence type="ECO:0000313" key="9">
    <source>
        <dbReference type="EMBL" id="MEJ8573681.1"/>
    </source>
</evidence>
<evidence type="ECO:0000256" key="2">
    <source>
        <dbReference type="ARBA" id="ARBA00022475"/>
    </source>
</evidence>
<dbReference type="Proteomes" id="UP001378188">
    <property type="component" value="Unassembled WGS sequence"/>
</dbReference>
<keyword evidence="10" id="KW-1185">Reference proteome</keyword>
<protein>
    <submittedName>
        <fullName evidence="9">FUSC family protein</fullName>
    </submittedName>
</protein>
<dbReference type="PANTHER" id="PTHR30509:SF9">
    <property type="entry name" value="MULTIDRUG RESISTANCE PROTEIN MDTO"/>
    <property type="match status" value="1"/>
</dbReference>
<comment type="similarity">
    <text evidence="6">Belongs to the YccS/YhfK family.</text>
</comment>
<evidence type="ECO:0000256" key="6">
    <source>
        <dbReference type="ARBA" id="ARBA00043993"/>
    </source>
</evidence>
<evidence type="ECO:0000256" key="1">
    <source>
        <dbReference type="ARBA" id="ARBA00004651"/>
    </source>
</evidence>
<evidence type="ECO:0000259" key="8">
    <source>
        <dbReference type="Pfam" id="PF13515"/>
    </source>
</evidence>
<feature type="transmembrane region" description="Helical" evidence="7">
    <location>
        <begin position="41"/>
        <end position="60"/>
    </location>
</feature>
<proteinExistence type="inferred from homology"/>
<name>A0AAW9S223_9HYPH</name>
<accession>A0AAW9S223</accession>
<comment type="caution">
    <text evidence="9">The sequence shown here is derived from an EMBL/GenBank/DDBJ whole genome shotgun (WGS) entry which is preliminary data.</text>
</comment>
<dbReference type="EMBL" id="JAZHOF010000008">
    <property type="protein sequence ID" value="MEJ8573681.1"/>
    <property type="molecule type" value="Genomic_DNA"/>
</dbReference>
<feature type="domain" description="Integral membrane bound transporter" evidence="8">
    <location>
        <begin position="27"/>
        <end position="150"/>
    </location>
</feature>
<gene>
    <name evidence="9" type="ORF">V3328_19475</name>
</gene>
<evidence type="ECO:0000256" key="7">
    <source>
        <dbReference type="SAM" id="Phobius"/>
    </source>
</evidence>
<reference evidence="9 10" key="1">
    <citation type="submission" date="2024-02" db="EMBL/GenBank/DDBJ databases">
        <title>Genome analysis and characterization of Microbaculum marinisediminis sp. nov., isolated from marine sediment.</title>
        <authorList>
            <person name="Du Z.-J."/>
            <person name="Ye Y.-Q."/>
            <person name="Zhang Z.-R."/>
            <person name="Yuan S.-M."/>
            <person name="Zhang X.-Y."/>
        </authorList>
    </citation>
    <scope>NUCLEOTIDE SEQUENCE [LARGE SCALE GENOMIC DNA]</scope>
    <source>
        <strain evidence="9 10">SDUM1044001</strain>
    </source>
</reference>
<dbReference type="AlphaFoldDB" id="A0AAW9S223"/>
<evidence type="ECO:0000256" key="5">
    <source>
        <dbReference type="ARBA" id="ARBA00023136"/>
    </source>
</evidence>
<comment type="subcellular location">
    <subcellularLocation>
        <location evidence="1">Cell membrane</location>
        <topology evidence="1">Multi-pass membrane protein</topology>
    </subcellularLocation>
</comment>
<feature type="transmembrane region" description="Helical" evidence="7">
    <location>
        <begin position="17"/>
        <end position="35"/>
    </location>
</feature>
<keyword evidence="3 7" id="KW-0812">Transmembrane</keyword>
<organism evidence="9 10">
    <name type="scientific">Microbaculum marinum</name>
    <dbReference type="NCBI Taxonomy" id="1764581"/>
    <lineage>
        <taxon>Bacteria</taxon>
        <taxon>Pseudomonadati</taxon>
        <taxon>Pseudomonadota</taxon>
        <taxon>Alphaproteobacteria</taxon>
        <taxon>Hyphomicrobiales</taxon>
        <taxon>Tepidamorphaceae</taxon>
        <taxon>Microbaculum</taxon>
    </lineage>
</organism>
<dbReference type="InterPro" id="IPR049453">
    <property type="entry name" value="Memb_transporter_dom"/>
</dbReference>
<feature type="transmembrane region" description="Helical" evidence="7">
    <location>
        <begin position="107"/>
        <end position="126"/>
    </location>
</feature>
<feature type="transmembrane region" description="Helical" evidence="7">
    <location>
        <begin position="138"/>
        <end position="156"/>
    </location>
</feature>
<keyword evidence="4 7" id="KW-1133">Transmembrane helix</keyword>
<dbReference type="Pfam" id="PF13515">
    <property type="entry name" value="FUSC_2"/>
    <property type="match status" value="1"/>
</dbReference>